<name>A0A2H0A864_9BACT</name>
<protein>
    <submittedName>
        <fullName evidence="1">Uncharacterized protein</fullName>
    </submittedName>
</protein>
<dbReference type="AlphaFoldDB" id="A0A2H0A864"/>
<evidence type="ECO:0000313" key="1">
    <source>
        <dbReference type="EMBL" id="PIP41639.1"/>
    </source>
</evidence>
<sequence>MKSLTKSQAILILTIILIFWQRLVNASDHSPYSTSTLTLKETISIALANNQTVLKEAKNDLEVAHRNLIAIHKAYQPKINLDAVDQTTTNKTELTSTTQDKYFTSLNSIWSKLIFTSGLLTLSEGYSLTATDDKNYSSNKFSHNPYVSIGLLQPLSEGGIYTFMSSYLLVCIYT</sequence>
<accession>A0A2H0A864</accession>
<comment type="caution">
    <text evidence="1">The sequence shown here is derived from an EMBL/GenBank/DDBJ whole genome shotgun (WGS) entry which is preliminary data.</text>
</comment>
<dbReference type="SUPFAM" id="SSF56954">
    <property type="entry name" value="Outer membrane efflux proteins (OEP)"/>
    <property type="match status" value="1"/>
</dbReference>
<gene>
    <name evidence="1" type="ORF">COX18_02810</name>
</gene>
<proteinExistence type="predicted"/>
<evidence type="ECO:0000313" key="2">
    <source>
        <dbReference type="Proteomes" id="UP000231067"/>
    </source>
</evidence>
<reference evidence="1 2" key="1">
    <citation type="submission" date="2017-09" db="EMBL/GenBank/DDBJ databases">
        <title>Depth-based differentiation of microbial function through sediment-hosted aquifers and enrichment of novel symbionts in the deep terrestrial subsurface.</title>
        <authorList>
            <person name="Probst A.J."/>
            <person name="Ladd B."/>
            <person name="Jarett J.K."/>
            <person name="Geller-Mcgrath D.E."/>
            <person name="Sieber C.M."/>
            <person name="Emerson J.B."/>
            <person name="Anantharaman K."/>
            <person name="Thomas B.C."/>
            <person name="Malmstrom R."/>
            <person name="Stieglmeier M."/>
            <person name="Klingl A."/>
            <person name="Woyke T."/>
            <person name="Ryan C.M."/>
            <person name="Banfield J.F."/>
        </authorList>
    </citation>
    <scope>NUCLEOTIDE SEQUENCE [LARGE SCALE GENOMIC DNA]</scope>
    <source>
        <strain evidence="1">CG23_combo_of_CG06-09_8_20_14_all_40_23</strain>
    </source>
</reference>
<dbReference type="Proteomes" id="UP000231067">
    <property type="component" value="Unassembled WGS sequence"/>
</dbReference>
<dbReference type="Gene3D" id="1.20.1600.10">
    <property type="entry name" value="Outer membrane efflux proteins (OEP)"/>
    <property type="match status" value="1"/>
</dbReference>
<dbReference type="EMBL" id="PCSH01000051">
    <property type="protein sequence ID" value="PIP41639.1"/>
    <property type="molecule type" value="Genomic_DNA"/>
</dbReference>
<organism evidence="1 2">
    <name type="scientific">Candidatus Desantisbacteria bacterium CG23_combo_of_CG06-09_8_20_14_all_40_23</name>
    <dbReference type="NCBI Taxonomy" id="1974550"/>
    <lineage>
        <taxon>Bacteria</taxon>
        <taxon>Candidatus Desantisiibacteriota</taxon>
    </lineage>
</organism>